<accession>H1HLE1</accession>
<comment type="caution">
    <text evidence="2">The sequence shown here is derived from an EMBL/GenBank/DDBJ whole genome shotgun (WGS) entry which is preliminary data.</text>
</comment>
<reference evidence="2 3" key="1">
    <citation type="submission" date="2011-12" db="EMBL/GenBank/DDBJ databases">
        <title>The Genome Sequence of Prevotella maculosa OT 289.</title>
        <authorList>
            <consortium name="The Broad Institute Genome Sequencing Platform"/>
            <person name="Earl A."/>
            <person name="Ward D."/>
            <person name="Feldgarden M."/>
            <person name="Gevers D."/>
            <person name="Izard J."/>
            <person name="Blanton J.M."/>
            <person name="Mathney J."/>
            <person name="Tanner A.C."/>
            <person name="Dewhirst F.E."/>
            <person name="Young S.K."/>
            <person name="Zeng Q."/>
            <person name="Gargeya S."/>
            <person name="Fitzgerald M."/>
            <person name="Haas B."/>
            <person name="Abouelleil A."/>
            <person name="Alvarado L."/>
            <person name="Arachchi H.M."/>
            <person name="Berlin A."/>
            <person name="Chapman S.B."/>
            <person name="Gearin G."/>
            <person name="Goldberg J."/>
            <person name="Griggs A."/>
            <person name="Gujja S."/>
            <person name="Hansen M."/>
            <person name="Heiman D."/>
            <person name="Howarth C."/>
            <person name="Larimer J."/>
            <person name="Lui A."/>
            <person name="MacDonald P.J.P."/>
            <person name="McCowen C."/>
            <person name="Montmayeur A."/>
            <person name="Murphy C."/>
            <person name="Neiman D."/>
            <person name="Pearson M."/>
            <person name="Priest M."/>
            <person name="Roberts A."/>
            <person name="Saif S."/>
            <person name="Shea T."/>
            <person name="Sisk P."/>
            <person name="Stolte C."/>
            <person name="Sykes S."/>
            <person name="Wortman J."/>
            <person name="Nusbaum C."/>
            <person name="Birren B."/>
        </authorList>
    </citation>
    <scope>NUCLEOTIDE SEQUENCE [LARGE SCALE GENOMIC DNA]</scope>
    <source>
        <strain evidence="2 3">OT 289</strain>
    </source>
</reference>
<keyword evidence="1" id="KW-0732">Signal</keyword>
<dbReference type="PATRIC" id="fig|999422.3.peg.1014"/>
<protein>
    <recommendedName>
        <fullName evidence="4">Fimbrillin family protein</fullName>
    </recommendedName>
</protein>
<keyword evidence="3" id="KW-1185">Reference proteome</keyword>
<organism evidence="2 3">
    <name type="scientific">Segatella maculosa OT 289</name>
    <dbReference type="NCBI Taxonomy" id="999422"/>
    <lineage>
        <taxon>Bacteria</taxon>
        <taxon>Pseudomonadati</taxon>
        <taxon>Bacteroidota</taxon>
        <taxon>Bacteroidia</taxon>
        <taxon>Bacteroidales</taxon>
        <taxon>Prevotellaceae</taxon>
        <taxon>Segatella</taxon>
    </lineage>
</organism>
<evidence type="ECO:0000313" key="2">
    <source>
        <dbReference type="EMBL" id="EHO72273.1"/>
    </source>
</evidence>
<feature type="chain" id="PRO_5003550480" description="Fimbrillin family protein" evidence="1">
    <location>
        <begin position="18"/>
        <end position="600"/>
    </location>
</feature>
<evidence type="ECO:0000313" key="3">
    <source>
        <dbReference type="Proteomes" id="UP000003167"/>
    </source>
</evidence>
<name>H1HLE1_9BACT</name>
<evidence type="ECO:0008006" key="4">
    <source>
        <dbReference type="Google" id="ProtNLM"/>
    </source>
</evidence>
<gene>
    <name evidence="2" type="ORF">HMPREF9944_00985</name>
</gene>
<dbReference type="EMBL" id="AGEK01000018">
    <property type="protein sequence ID" value="EHO72273.1"/>
    <property type="molecule type" value="Genomic_DNA"/>
</dbReference>
<dbReference type="HOGENOM" id="CLU_035806_0_0_10"/>
<evidence type="ECO:0000256" key="1">
    <source>
        <dbReference type="SAM" id="SignalP"/>
    </source>
</evidence>
<sequence>MQLFAVGILALSFGACASEDNAGKDNGNDNKEIKPAEGKGLRGYIDSTAWRASAPTRMTGYYMTDLTGDGSGLSGIRFFWDTDEDTNPFLYVNTGTDASPNWNSFNTMDILNKDSKNRITAATWHGTTLSKDSYKVRYGNHASSNYTEIEDDQYQYQPGQASHLRAFGDYATATAEDNGMWYDFVLKHHCAYVNFMPYAGAGDSHDALTSCKLLRVIISSDQTMSNTSFPVNDDGFNIVTWPTSGTKQIRLNCAQRLDYPNAGSPTAQFNIPASKADAKDNGAIMVLAPGTYTNVKIKYLVWDPVVNNSHTFTTTIASLTLNPGKNKPIYSELKCKDYTSEFFNTYHMWGAKAVYWNTGIGGPYHNWKPEGNKMDDGTPSYVLPQTGQTRYYSDVNGNVKGHVDAPDGSLDADAPTANLMEAYCRMPHYWDPEPFTYDGHLFSGRMWFLKKSFIASLYGMSPEDLSTVHGTGKPTTTDYVTYDGNYSINGITAAPWSTLPAAQKANYFFVLPLGGYNQSGTLVGMTSNHYNGTIAGGYWTSTARANRTDYSWVMVIKFTFNNYEMDGGTVYIENANGFAGGLYGYRPYFGYPKWPGETLH</sequence>
<dbReference type="Proteomes" id="UP000003167">
    <property type="component" value="Unassembled WGS sequence"/>
</dbReference>
<dbReference type="AlphaFoldDB" id="H1HLE1"/>
<dbReference type="STRING" id="999422.HMPREF9944_00985"/>
<feature type="signal peptide" evidence="1">
    <location>
        <begin position="1"/>
        <end position="17"/>
    </location>
</feature>
<proteinExistence type="predicted"/>